<feature type="signal peptide" evidence="1">
    <location>
        <begin position="1"/>
        <end position="22"/>
    </location>
</feature>
<dbReference type="Proteomes" id="UP000182427">
    <property type="component" value="Chromosome I"/>
</dbReference>
<gene>
    <name evidence="3" type="ORF">SAMN05444167_2307</name>
</gene>
<proteinExistence type="predicted"/>
<reference evidence="3 4" key="1">
    <citation type="submission" date="2016-10" db="EMBL/GenBank/DDBJ databases">
        <authorList>
            <person name="de Groot N.N."/>
        </authorList>
    </citation>
    <scope>NUCLEOTIDE SEQUENCE [LARGE SCALE GENOMIC DNA]</scope>
    <source>
        <strain evidence="3 4">GAS232</strain>
    </source>
</reference>
<dbReference type="InterPro" id="IPR014044">
    <property type="entry name" value="CAP_dom"/>
</dbReference>
<dbReference type="Pfam" id="PF00188">
    <property type="entry name" value="CAP"/>
    <property type="match status" value="1"/>
</dbReference>
<feature type="domain" description="SCP" evidence="2">
    <location>
        <begin position="33"/>
        <end position="138"/>
    </location>
</feature>
<dbReference type="AlphaFoldDB" id="A0A1G7KTK7"/>
<dbReference type="InterPro" id="IPR035940">
    <property type="entry name" value="CAP_sf"/>
</dbReference>
<evidence type="ECO:0000259" key="2">
    <source>
        <dbReference type="Pfam" id="PF00188"/>
    </source>
</evidence>
<name>A0A1G7KTK7_9BACT</name>
<evidence type="ECO:0000256" key="1">
    <source>
        <dbReference type="SAM" id="SignalP"/>
    </source>
</evidence>
<dbReference type="EMBL" id="LT629690">
    <property type="protein sequence ID" value="SDF40572.1"/>
    <property type="molecule type" value="Genomic_DNA"/>
</dbReference>
<dbReference type="PANTHER" id="PTHR31157">
    <property type="entry name" value="SCP DOMAIN-CONTAINING PROTEIN"/>
    <property type="match status" value="1"/>
</dbReference>
<organism evidence="3 4">
    <name type="scientific">Terriglobus roseus</name>
    <dbReference type="NCBI Taxonomy" id="392734"/>
    <lineage>
        <taxon>Bacteria</taxon>
        <taxon>Pseudomonadati</taxon>
        <taxon>Acidobacteriota</taxon>
        <taxon>Terriglobia</taxon>
        <taxon>Terriglobales</taxon>
        <taxon>Acidobacteriaceae</taxon>
        <taxon>Terriglobus</taxon>
    </lineage>
</organism>
<dbReference type="RefSeq" id="WP_156785104.1">
    <property type="nucleotide sequence ID" value="NZ_LT629690.1"/>
</dbReference>
<keyword evidence="1" id="KW-0732">Signal</keyword>
<accession>A0A1G7KTK7</accession>
<evidence type="ECO:0000313" key="4">
    <source>
        <dbReference type="Proteomes" id="UP000182427"/>
    </source>
</evidence>
<dbReference type="SUPFAM" id="SSF55797">
    <property type="entry name" value="PR-1-like"/>
    <property type="match status" value="1"/>
</dbReference>
<feature type="chain" id="PRO_5009241714" evidence="1">
    <location>
        <begin position="23"/>
        <end position="249"/>
    </location>
</feature>
<dbReference type="Gene3D" id="3.40.33.10">
    <property type="entry name" value="CAP"/>
    <property type="match status" value="1"/>
</dbReference>
<dbReference type="OrthoDB" id="9783944at2"/>
<protein>
    <submittedName>
        <fullName evidence="3">Cysteine-rich secretory protein family protein</fullName>
    </submittedName>
</protein>
<dbReference type="PANTHER" id="PTHR31157:SF1">
    <property type="entry name" value="SCP DOMAIN-CONTAINING PROTEIN"/>
    <property type="match status" value="1"/>
</dbReference>
<evidence type="ECO:0000313" key="3">
    <source>
        <dbReference type="EMBL" id="SDF40572.1"/>
    </source>
</evidence>
<sequence>MSWRVRTVLLWMFVMLCRVATAQHTVAEQYLFQAINEERAAAGLQAVTWNPTLTHAAQDHALRMRSAQAISHQFQGEPGLAERAAASGSRFSRVAENVATSSSILEMHTALMNSPRHRDNILDPEVNSIGISVVVSGRQMWGVEDFARDVQPLSYLQQETQVAQLVSAAGASSVAPSEAARATCRQSSGYAGDRPAFVMRFTSTNLNHLPPQLTSRIAQGGFSSAAVGACDMKTKSSFATYNIAVVLYP</sequence>
<dbReference type="CDD" id="cd05379">
    <property type="entry name" value="CAP_bacterial"/>
    <property type="match status" value="1"/>
</dbReference>
<keyword evidence="4" id="KW-1185">Reference proteome</keyword>